<protein>
    <submittedName>
        <fullName evidence="2">Uncharacterized protein</fullName>
    </submittedName>
</protein>
<sequence length="93" mass="10464">MESTIESLKESYKNIKNDIAAWGKTFLAELKVITVRKAVKAARSIDTLEKVSPVLAIEYDAVVDSIESLKPESDADTKVSTNRKRRTRKKPKN</sequence>
<evidence type="ECO:0000313" key="3">
    <source>
        <dbReference type="Proteomes" id="UP000197068"/>
    </source>
</evidence>
<keyword evidence="3" id="KW-1185">Reference proteome</keyword>
<evidence type="ECO:0000313" key="2">
    <source>
        <dbReference type="EMBL" id="GAW98042.1"/>
    </source>
</evidence>
<name>A0ABQ0N098_9GAMM</name>
<reference evidence="2 3" key="1">
    <citation type="submission" date="2017-06" db="EMBL/GenBank/DDBJ databases">
        <title>Whole Genome Sequences of Colwellia marinimaniae MTCD1.</title>
        <authorList>
            <person name="Kusumoto H."/>
            <person name="Inoue M."/>
            <person name="Tanikawa K."/>
            <person name="Maeji H."/>
            <person name="Cameron J.H."/>
            <person name="Bartlett D.H."/>
        </authorList>
    </citation>
    <scope>NUCLEOTIDE SEQUENCE [LARGE SCALE GENOMIC DNA]</scope>
    <source>
        <strain evidence="2 3">MTCD1</strain>
    </source>
</reference>
<comment type="caution">
    <text evidence="2">The sequence shown here is derived from an EMBL/GenBank/DDBJ whole genome shotgun (WGS) entry which is preliminary data.</text>
</comment>
<proteinExistence type="predicted"/>
<dbReference type="Proteomes" id="UP000197068">
    <property type="component" value="Unassembled WGS sequence"/>
</dbReference>
<feature type="region of interest" description="Disordered" evidence="1">
    <location>
        <begin position="71"/>
        <end position="93"/>
    </location>
</feature>
<gene>
    <name evidence="2" type="ORF">MTCD1_03707</name>
</gene>
<organism evidence="2 3">
    <name type="scientific">Colwellia marinimaniae</name>
    <dbReference type="NCBI Taxonomy" id="1513592"/>
    <lineage>
        <taxon>Bacteria</taxon>
        <taxon>Pseudomonadati</taxon>
        <taxon>Pseudomonadota</taxon>
        <taxon>Gammaproteobacteria</taxon>
        <taxon>Alteromonadales</taxon>
        <taxon>Colwelliaceae</taxon>
        <taxon>Colwellia</taxon>
    </lineage>
</organism>
<accession>A0ABQ0N098</accession>
<feature type="compositionally biased region" description="Basic residues" evidence="1">
    <location>
        <begin position="81"/>
        <end position="93"/>
    </location>
</feature>
<evidence type="ECO:0000256" key="1">
    <source>
        <dbReference type="SAM" id="MobiDB-lite"/>
    </source>
</evidence>
<dbReference type="EMBL" id="BDQM01000149">
    <property type="protein sequence ID" value="GAW98042.1"/>
    <property type="molecule type" value="Genomic_DNA"/>
</dbReference>